<reference evidence="1 2" key="1">
    <citation type="submission" date="2021-07" db="EMBL/GenBank/DDBJ databases">
        <authorList>
            <person name="Palmer J.M."/>
        </authorList>
    </citation>
    <scope>NUCLEOTIDE SEQUENCE [LARGE SCALE GENOMIC DNA]</scope>
    <source>
        <strain evidence="1 2">AT_MEX2019</strain>
        <tissue evidence="1">Muscle</tissue>
    </source>
</reference>
<evidence type="ECO:0000313" key="2">
    <source>
        <dbReference type="Proteomes" id="UP001345963"/>
    </source>
</evidence>
<sequence length="115" mass="13290">MESGLKEIIEEFMGSALAQWIQLFENMVENESSIQLYNQYMEVNSGSQSALDRYKRLTNGVFLNEVMRIIDPNPKVERLYNSERDDHMLRVQNFSILSRHLRAFYQVGEGPVGAG</sequence>
<comment type="caution">
    <text evidence="1">The sequence shown here is derived from an EMBL/GenBank/DDBJ whole genome shotgun (WGS) entry which is preliminary data.</text>
</comment>
<dbReference type="PANTHER" id="PTHR18947:SF35">
    <property type="entry name" value="COILED-COIL DOMAIN-CONTAINING PROTEIN 88B"/>
    <property type="match status" value="1"/>
</dbReference>
<accession>A0ABU7A3I2</accession>
<dbReference type="EMBL" id="JAHUTI010000862">
    <property type="protein sequence ID" value="MED6232488.1"/>
    <property type="molecule type" value="Genomic_DNA"/>
</dbReference>
<dbReference type="PANTHER" id="PTHR18947">
    <property type="entry name" value="HOOK PROTEINS"/>
    <property type="match status" value="1"/>
</dbReference>
<dbReference type="SUPFAM" id="SSF116907">
    <property type="entry name" value="Hook domain"/>
    <property type="match status" value="1"/>
</dbReference>
<dbReference type="Proteomes" id="UP001345963">
    <property type="component" value="Unassembled WGS sequence"/>
</dbReference>
<keyword evidence="2" id="KW-1185">Reference proteome</keyword>
<evidence type="ECO:0000313" key="1">
    <source>
        <dbReference type="EMBL" id="MED6232488.1"/>
    </source>
</evidence>
<organism evidence="1 2">
    <name type="scientific">Ataeniobius toweri</name>
    <dbReference type="NCBI Taxonomy" id="208326"/>
    <lineage>
        <taxon>Eukaryota</taxon>
        <taxon>Metazoa</taxon>
        <taxon>Chordata</taxon>
        <taxon>Craniata</taxon>
        <taxon>Vertebrata</taxon>
        <taxon>Euteleostomi</taxon>
        <taxon>Actinopterygii</taxon>
        <taxon>Neopterygii</taxon>
        <taxon>Teleostei</taxon>
        <taxon>Neoteleostei</taxon>
        <taxon>Acanthomorphata</taxon>
        <taxon>Ovalentaria</taxon>
        <taxon>Atherinomorphae</taxon>
        <taxon>Cyprinodontiformes</taxon>
        <taxon>Goodeidae</taxon>
        <taxon>Ataeniobius</taxon>
    </lineage>
</organism>
<protein>
    <recommendedName>
        <fullName evidence="3">HOOK N-terminal domain-containing protein</fullName>
    </recommendedName>
</protein>
<proteinExistence type="predicted"/>
<dbReference type="InterPro" id="IPR036872">
    <property type="entry name" value="CH_dom_sf"/>
</dbReference>
<gene>
    <name evidence="1" type="ORF">ATANTOWER_031145</name>
</gene>
<name>A0ABU7A3I2_9TELE</name>
<dbReference type="Gene3D" id="1.10.418.10">
    <property type="entry name" value="Calponin-like domain"/>
    <property type="match status" value="1"/>
</dbReference>
<evidence type="ECO:0008006" key="3">
    <source>
        <dbReference type="Google" id="ProtNLM"/>
    </source>
</evidence>